<accession>A0A5N6JSB9</accession>
<feature type="compositionally biased region" description="Polar residues" evidence="1">
    <location>
        <begin position="76"/>
        <end position="94"/>
    </location>
</feature>
<keyword evidence="3" id="KW-1185">Reference proteome</keyword>
<protein>
    <submittedName>
        <fullName evidence="2">Uncharacterized protein</fullName>
    </submittedName>
</protein>
<gene>
    <name evidence="2" type="ORF">EYC80_006568</name>
</gene>
<feature type="compositionally biased region" description="Low complexity" evidence="1">
    <location>
        <begin position="43"/>
        <end position="53"/>
    </location>
</feature>
<feature type="compositionally biased region" description="Polar residues" evidence="1">
    <location>
        <begin position="54"/>
        <end position="67"/>
    </location>
</feature>
<reference evidence="2 3" key="1">
    <citation type="submission" date="2019-06" db="EMBL/GenBank/DDBJ databases">
        <title>Genome Sequence of the Brown Rot Fungal Pathogen Monilinia laxa.</title>
        <authorList>
            <person name="De Miccolis Angelini R.M."/>
            <person name="Landi L."/>
            <person name="Abate D."/>
            <person name="Pollastro S."/>
            <person name="Romanazzi G."/>
            <person name="Faretra F."/>
        </authorList>
    </citation>
    <scope>NUCLEOTIDE SEQUENCE [LARGE SCALE GENOMIC DNA]</scope>
    <source>
        <strain evidence="2 3">Mlax316</strain>
    </source>
</reference>
<dbReference type="Proteomes" id="UP000326757">
    <property type="component" value="Unassembled WGS sequence"/>
</dbReference>
<proteinExistence type="predicted"/>
<feature type="compositionally biased region" description="Polar residues" evidence="1">
    <location>
        <begin position="1"/>
        <end position="14"/>
    </location>
</feature>
<evidence type="ECO:0000256" key="1">
    <source>
        <dbReference type="SAM" id="MobiDB-lite"/>
    </source>
</evidence>
<feature type="compositionally biased region" description="Basic and acidic residues" evidence="1">
    <location>
        <begin position="95"/>
        <end position="109"/>
    </location>
</feature>
<feature type="region of interest" description="Disordered" evidence="1">
    <location>
        <begin position="121"/>
        <end position="144"/>
    </location>
</feature>
<organism evidence="2 3">
    <name type="scientific">Monilinia laxa</name>
    <name type="common">Brown rot fungus</name>
    <name type="synonym">Sclerotinia laxa</name>
    <dbReference type="NCBI Taxonomy" id="61186"/>
    <lineage>
        <taxon>Eukaryota</taxon>
        <taxon>Fungi</taxon>
        <taxon>Dikarya</taxon>
        <taxon>Ascomycota</taxon>
        <taxon>Pezizomycotina</taxon>
        <taxon>Leotiomycetes</taxon>
        <taxon>Helotiales</taxon>
        <taxon>Sclerotiniaceae</taxon>
        <taxon>Monilinia</taxon>
    </lineage>
</organism>
<sequence>MSNPTPTNNSSPKSFSEDLETTQGTFASSRLGKSSAATEEETPTCPSTPHSTPIQSHHFNTNHSMPQRTPFGSIGQRIQDQVFLSDQGRVVQQSRTRDMTERDGEPEIKEEYFEKEFERISEEAKRDREAESKEEKFEKEDEEILEKGKRRFEELRKAGGED</sequence>
<evidence type="ECO:0000313" key="3">
    <source>
        <dbReference type="Proteomes" id="UP000326757"/>
    </source>
</evidence>
<feature type="compositionally biased region" description="Polar residues" evidence="1">
    <location>
        <begin position="21"/>
        <end position="32"/>
    </location>
</feature>
<feature type="region of interest" description="Disordered" evidence="1">
    <location>
        <begin position="1"/>
        <end position="109"/>
    </location>
</feature>
<dbReference type="AlphaFoldDB" id="A0A5N6JSB9"/>
<comment type="caution">
    <text evidence="2">The sequence shown here is derived from an EMBL/GenBank/DDBJ whole genome shotgun (WGS) entry which is preliminary data.</text>
</comment>
<name>A0A5N6JSB9_MONLA</name>
<evidence type="ECO:0000313" key="2">
    <source>
        <dbReference type="EMBL" id="KAB8291773.1"/>
    </source>
</evidence>
<dbReference type="EMBL" id="VIGI01000014">
    <property type="protein sequence ID" value="KAB8291773.1"/>
    <property type="molecule type" value="Genomic_DNA"/>
</dbReference>